<comment type="similarity">
    <text evidence="1">Belongs to the enoyl-CoA hydratase/isomerase family.</text>
</comment>
<dbReference type="InterPro" id="IPR051683">
    <property type="entry name" value="Enoyl-CoA_Hydratase/Isomerase"/>
</dbReference>
<dbReference type="SUPFAM" id="SSF52096">
    <property type="entry name" value="ClpP/crotonase"/>
    <property type="match status" value="1"/>
</dbReference>
<dbReference type="InterPro" id="IPR001753">
    <property type="entry name" value="Enoyl-CoA_hydra/iso"/>
</dbReference>
<gene>
    <name evidence="2" type="ordered locus">BMS_1994</name>
</gene>
<protein>
    <submittedName>
        <fullName evidence="2">Enoyl coenzyme A hydratase-like protein</fullName>
    </submittedName>
</protein>
<dbReference type="Pfam" id="PF00378">
    <property type="entry name" value="ECH_1"/>
    <property type="match status" value="1"/>
</dbReference>
<keyword evidence="3" id="KW-1185">Reference proteome</keyword>
<dbReference type="AlphaFoldDB" id="E1X2N9"/>
<dbReference type="EMBL" id="FQ312005">
    <property type="protein sequence ID" value="CBW26807.1"/>
    <property type="molecule type" value="Genomic_DNA"/>
</dbReference>
<evidence type="ECO:0000313" key="3">
    <source>
        <dbReference type="Proteomes" id="UP000008963"/>
    </source>
</evidence>
<evidence type="ECO:0000313" key="2">
    <source>
        <dbReference type="EMBL" id="CBW26807.1"/>
    </source>
</evidence>
<dbReference type="InterPro" id="IPR014748">
    <property type="entry name" value="Enoyl-CoA_hydra_C"/>
</dbReference>
<sequence length="265" mass="29213">MSELYLYECDERGVATLTLNRGEIHNAFNDELIELLSQKFKEISTDDSVQVVVLTGAGKSFCAGADLNWMKSMINYSEEENIKDSQALSDLFHIINTCSKPVIGKVNGAALGGGVGLVAVCDYVLASESALFGLTEVMLGLVPAVISPFVIAKMGESNARATFLTGERFDAKRAMELGLVHQVSLDRHFHNDCEELVKKFLKPAPGAQRVAKELIRNVCELSSASYEQKSKYTCETIAKRRVSAEGQEGMNALLEKRRPNWKKEK</sequence>
<dbReference type="Gene3D" id="1.10.12.10">
    <property type="entry name" value="Lyase 2-enoyl-coa Hydratase, Chain A, domain 2"/>
    <property type="match status" value="1"/>
</dbReference>
<dbReference type="PANTHER" id="PTHR42964">
    <property type="entry name" value="ENOYL-COA HYDRATASE"/>
    <property type="match status" value="1"/>
</dbReference>
<dbReference type="Proteomes" id="UP000008963">
    <property type="component" value="Chromosome"/>
</dbReference>
<proteinExistence type="inferred from homology"/>
<dbReference type="RefSeq" id="WP_014244586.1">
    <property type="nucleotide sequence ID" value="NC_016620.1"/>
</dbReference>
<dbReference type="HOGENOM" id="CLU_009834_7_3_7"/>
<dbReference type="GO" id="GO:0003824">
    <property type="term" value="F:catalytic activity"/>
    <property type="evidence" value="ECO:0007669"/>
    <property type="project" value="UniProtKB-ARBA"/>
</dbReference>
<dbReference type="STRING" id="862908.BMS_1994"/>
<evidence type="ECO:0000256" key="1">
    <source>
        <dbReference type="ARBA" id="ARBA00005254"/>
    </source>
</evidence>
<accession>E1X2N9</accession>
<reference evidence="3" key="1">
    <citation type="journal article" date="2013" name="ISME J.">
        <title>A small predatory core genome in the divergent marine Bacteriovorax marinus SJ and the terrestrial Bdellovibrio bacteriovorus.</title>
        <authorList>
            <person name="Crossman L.C."/>
            <person name="Chen H."/>
            <person name="Cerdeno-Tarraga A.M."/>
            <person name="Brooks K."/>
            <person name="Quail M.A."/>
            <person name="Pineiro S.A."/>
            <person name="Hobley L."/>
            <person name="Sockett R.E."/>
            <person name="Bentley S.D."/>
            <person name="Parkhill J."/>
            <person name="Williams H.N."/>
            <person name="Stine O.C."/>
        </authorList>
    </citation>
    <scope>NUCLEOTIDE SEQUENCE [LARGE SCALE GENOMIC DNA]</scope>
    <source>
        <strain evidence="3">ATCC BAA-682 / DSM 15412 / SJ</strain>
    </source>
</reference>
<dbReference type="eggNOG" id="COG1024">
    <property type="taxonomic scope" value="Bacteria"/>
</dbReference>
<dbReference type="PATRIC" id="fig|862908.3.peg.1893"/>
<dbReference type="KEGG" id="bmx:BMS_1994"/>
<dbReference type="InterPro" id="IPR029045">
    <property type="entry name" value="ClpP/crotonase-like_dom_sf"/>
</dbReference>
<name>E1X2N9_HALMS</name>
<dbReference type="PANTHER" id="PTHR42964:SF1">
    <property type="entry name" value="POLYKETIDE BIOSYNTHESIS ENOYL-COA HYDRATASE PKSH-RELATED"/>
    <property type="match status" value="1"/>
</dbReference>
<organism evidence="2 3">
    <name type="scientific">Halobacteriovorax marinus (strain ATCC BAA-682 / DSM 15412 / SJ)</name>
    <name type="common">Bacteriovorax marinus</name>
    <dbReference type="NCBI Taxonomy" id="862908"/>
    <lineage>
        <taxon>Bacteria</taxon>
        <taxon>Pseudomonadati</taxon>
        <taxon>Bdellovibrionota</taxon>
        <taxon>Bacteriovoracia</taxon>
        <taxon>Bacteriovoracales</taxon>
        <taxon>Halobacteriovoraceae</taxon>
        <taxon>Halobacteriovorax</taxon>
    </lineage>
</organism>
<dbReference type="Gene3D" id="3.90.226.10">
    <property type="entry name" value="2-enoyl-CoA Hydratase, Chain A, domain 1"/>
    <property type="match status" value="1"/>
</dbReference>
<dbReference type="CDD" id="cd06558">
    <property type="entry name" value="crotonase-like"/>
    <property type="match status" value="1"/>
</dbReference>